<organism evidence="1 2">
    <name type="scientific">Leucogyrophana mollusca</name>
    <dbReference type="NCBI Taxonomy" id="85980"/>
    <lineage>
        <taxon>Eukaryota</taxon>
        <taxon>Fungi</taxon>
        <taxon>Dikarya</taxon>
        <taxon>Basidiomycota</taxon>
        <taxon>Agaricomycotina</taxon>
        <taxon>Agaricomycetes</taxon>
        <taxon>Agaricomycetidae</taxon>
        <taxon>Boletales</taxon>
        <taxon>Boletales incertae sedis</taxon>
        <taxon>Leucogyrophana</taxon>
    </lineage>
</organism>
<protein>
    <submittedName>
        <fullName evidence="1">Kinase-like protein</fullName>
    </submittedName>
</protein>
<reference evidence="1" key="1">
    <citation type="journal article" date="2021" name="New Phytol.">
        <title>Evolutionary innovations through gain and loss of genes in the ectomycorrhizal Boletales.</title>
        <authorList>
            <person name="Wu G."/>
            <person name="Miyauchi S."/>
            <person name="Morin E."/>
            <person name="Kuo A."/>
            <person name="Drula E."/>
            <person name="Varga T."/>
            <person name="Kohler A."/>
            <person name="Feng B."/>
            <person name="Cao Y."/>
            <person name="Lipzen A."/>
            <person name="Daum C."/>
            <person name="Hundley H."/>
            <person name="Pangilinan J."/>
            <person name="Johnson J."/>
            <person name="Barry K."/>
            <person name="LaButti K."/>
            <person name="Ng V."/>
            <person name="Ahrendt S."/>
            <person name="Min B."/>
            <person name="Choi I.G."/>
            <person name="Park H."/>
            <person name="Plett J.M."/>
            <person name="Magnuson J."/>
            <person name="Spatafora J.W."/>
            <person name="Nagy L.G."/>
            <person name="Henrissat B."/>
            <person name="Grigoriev I.V."/>
            <person name="Yang Z.L."/>
            <person name="Xu J."/>
            <person name="Martin F.M."/>
        </authorList>
    </citation>
    <scope>NUCLEOTIDE SEQUENCE</scope>
    <source>
        <strain evidence="1">KUC20120723A-06</strain>
    </source>
</reference>
<comment type="caution">
    <text evidence="1">The sequence shown here is derived from an EMBL/GenBank/DDBJ whole genome shotgun (WGS) entry which is preliminary data.</text>
</comment>
<accession>A0ACB8BIF8</accession>
<proteinExistence type="predicted"/>
<sequence length="462" mass="51398">MVITSLIRSEKQRHSGDTSAGIRIRKLLRLDTLCIVARILAVLYNHEQRRLLISQRDAQAQPLLDLFQELLDCGDLGPDIRPPLVRAVVELSKASGLYPRSLVLRGVHVKGRGPVNGGSFGDIWEGEFDGRMIAIKLMRLDRDLKAFCKEAVLWRQLSSRHVLPLYGVYHLPERPLQVCLVSPWMANGNIVQYLKDTPQANRHSLVVDVAHGLKYLHFLDPPIVHGDLKGANILIDSSHRARLADFGLGTLVQDSIVRFTPTAGSYLAGTPHYMAPEILSPKEGELTSATRASDIYSFACVCYEVFVGRPRFSGYNTPQLIMAVVIEDRRPSRAPGIDDATWRLMNRCWDKNPASRPSANDLILELSPQTGVPEQEGDQEDPVRRLQSSLTYDLSRALEFAAGEVTERQHPLTEPSPAPRASSDVDSLWTSDMRRTRGISAVSHGLVTAVKPIYVDCTFLCA</sequence>
<dbReference type="Proteomes" id="UP000790709">
    <property type="component" value="Unassembled WGS sequence"/>
</dbReference>
<evidence type="ECO:0000313" key="2">
    <source>
        <dbReference type="Proteomes" id="UP000790709"/>
    </source>
</evidence>
<evidence type="ECO:0000313" key="1">
    <source>
        <dbReference type="EMBL" id="KAH7925359.1"/>
    </source>
</evidence>
<name>A0ACB8BIF8_9AGAM</name>
<dbReference type="EMBL" id="MU266404">
    <property type="protein sequence ID" value="KAH7925359.1"/>
    <property type="molecule type" value="Genomic_DNA"/>
</dbReference>
<gene>
    <name evidence="1" type="ORF">BV22DRAFT_444417</name>
</gene>
<keyword evidence="2" id="KW-1185">Reference proteome</keyword>